<evidence type="ECO:0000256" key="8">
    <source>
        <dbReference type="ARBA" id="ARBA00022884"/>
    </source>
</evidence>
<comment type="domain">
    <text evidence="11">Consists of three domains; the N-terminal catalytic domain, the editing domain and the C-terminal C-Ala domain. The editing domain removes incorrectly charged amino acids, while the C-Ala domain, along with tRNA(Ala), serves as a bridge to cooperatively bring together the editing and aminoacylation centers thus stimulating deacylation of misacylated tRNAs.</text>
</comment>
<feature type="domain" description="Alanyl-transfer RNA synthetases family profile" evidence="13">
    <location>
        <begin position="1"/>
        <end position="711"/>
    </location>
</feature>
<dbReference type="InterPro" id="IPR012947">
    <property type="entry name" value="tRNA_SAD"/>
</dbReference>
<evidence type="ECO:0000256" key="11">
    <source>
        <dbReference type="HAMAP-Rule" id="MF_00036"/>
    </source>
</evidence>
<dbReference type="GO" id="GO:0000049">
    <property type="term" value="F:tRNA binding"/>
    <property type="evidence" value="ECO:0007669"/>
    <property type="project" value="UniProtKB-KW"/>
</dbReference>
<dbReference type="SUPFAM" id="SSF101353">
    <property type="entry name" value="Putative anticodon-binding domain of alanyl-tRNA synthetase (AlaRS)"/>
    <property type="match status" value="1"/>
</dbReference>
<gene>
    <name evidence="11 14" type="primary">alaS</name>
    <name evidence="14" type="ORF">BUCINSTRO3249_0264</name>
</gene>
<dbReference type="EC" id="6.1.1.7" evidence="11"/>
<dbReference type="GO" id="GO:0005524">
    <property type="term" value="F:ATP binding"/>
    <property type="evidence" value="ECO:0007669"/>
    <property type="project" value="UniProtKB-UniRule"/>
</dbReference>
<feature type="binding site" evidence="11">
    <location>
        <position position="672"/>
    </location>
    <ligand>
        <name>Zn(2+)</name>
        <dbReference type="ChEBI" id="CHEBI:29105"/>
    </ligand>
</feature>
<evidence type="ECO:0000256" key="6">
    <source>
        <dbReference type="ARBA" id="ARBA00022833"/>
    </source>
</evidence>
<dbReference type="Gene3D" id="3.30.930.10">
    <property type="entry name" value="Bira Bifunctional Protein, Domain 2"/>
    <property type="match status" value="1"/>
</dbReference>
<evidence type="ECO:0000256" key="1">
    <source>
        <dbReference type="ARBA" id="ARBA00008226"/>
    </source>
</evidence>
<evidence type="ECO:0000256" key="2">
    <source>
        <dbReference type="ARBA" id="ARBA00022555"/>
    </source>
</evidence>
<evidence type="ECO:0000256" key="4">
    <source>
        <dbReference type="ARBA" id="ARBA00022723"/>
    </source>
</evidence>
<dbReference type="PROSITE" id="PS50860">
    <property type="entry name" value="AA_TRNA_LIGASE_II_ALA"/>
    <property type="match status" value="1"/>
</dbReference>
<dbReference type="Proteomes" id="UP000271849">
    <property type="component" value="Chromosome"/>
</dbReference>
<name>A0A3B1E9K0_9GAMM</name>
<dbReference type="CDD" id="cd00673">
    <property type="entry name" value="AlaRS_core"/>
    <property type="match status" value="1"/>
</dbReference>
<accession>A0A3B1E9K0</accession>
<keyword evidence="5 11" id="KW-0547">Nucleotide-binding</keyword>
<dbReference type="SMART" id="SM00863">
    <property type="entry name" value="tRNA_SAD"/>
    <property type="match status" value="1"/>
</dbReference>
<dbReference type="InterPro" id="IPR018165">
    <property type="entry name" value="Ala-tRNA-synth_IIc_core"/>
</dbReference>
<dbReference type="HAMAP" id="MF_00036_B">
    <property type="entry name" value="Ala_tRNA_synth_B"/>
    <property type="match status" value="1"/>
</dbReference>
<proteinExistence type="inferred from homology"/>
<evidence type="ECO:0000256" key="3">
    <source>
        <dbReference type="ARBA" id="ARBA00022598"/>
    </source>
</evidence>
<dbReference type="SUPFAM" id="SSF55681">
    <property type="entry name" value="Class II aaRS and biotin synthetases"/>
    <property type="match status" value="1"/>
</dbReference>
<keyword evidence="11" id="KW-0963">Cytoplasm</keyword>
<dbReference type="NCBIfam" id="TIGR00344">
    <property type="entry name" value="alaS"/>
    <property type="match status" value="1"/>
</dbReference>
<dbReference type="PANTHER" id="PTHR11777">
    <property type="entry name" value="ALANYL-TRNA SYNTHETASE"/>
    <property type="match status" value="1"/>
</dbReference>
<feature type="binding site" evidence="11">
    <location>
        <position position="668"/>
    </location>
    <ligand>
        <name>Zn(2+)</name>
        <dbReference type="ChEBI" id="CHEBI:29105"/>
    </ligand>
</feature>
<dbReference type="InterPro" id="IPR045864">
    <property type="entry name" value="aa-tRNA-synth_II/BPL/LPL"/>
</dbReference>
<keyword evidence="8 11" id="KW-0694">RNA-binding</keyword>
<dbReference type="SUPFAM" id="SSF50447">
    <property type="entry name" value="Translation proteins"/>
    <property type="match status" value="1"/>
</dbReference>
<dbReference type="PRINTS" id="PR00980">
    <property type="entry name" value="TRNASYNTHALA"/>
</dbReference>
<dbReference type="Gene3D" id="3.30.54.20">
    <property type="match status" value="1"/>
</dbReference>
<dbReference type="Pfam" id="PF01411">
    <property type="entry name" value="tRNA-synt_2c"/>
    <property type="match status" value="1"/>
</dbReference>
<sequence>MKTDEIRTMFLKFFKEKKHHVVSSSSLIPKNDDTLLFTNAGMNQFKDIYLGYKKIRPISYASSQYCIRTGGKHDDFEKVGYAPYHHTLFEMLGNFSFGEYFKEKAIQYAWEFLTHKKWLGLSKDKIWITYYYCDQETKNTWLNIIKIQSNHLIEIHDHDNVKYNSDNFWKMGDSGPCGPCTEIFYDTRKKNKKNKIIKNNKDLQKHCIEIWNLVFMQFNQTKSNKLIPLPILSVDTGMGLERISIILQNVSSSYKTDNFLKLIASIQKKINIKKKNNIALRIIADHIRTTVCLISEGILPGNEGRSYVLRRIIRRALSHGYFMGIRNPFFYKLSKTIINSMKNINIEFNISRKINNIKNILLNEERQFHFTIKNGMKKLKKIIKKIKNNQLCEKKIFYLYETFGLPIEITKDICKEKKIFIDSNKLNKIIKSNQKKQKIKNKKKVKKNSSLIFITKKSIFDGYREYIRKSKVVQIIHNNSSQSKLLDNSIGIIILNITPFYGESSGQIGDSGEIKNKNGTFIVQDTQKYKDYIAHIGFMKTGTINIKDIVTAKINIKKRRMIQSNHTSTHLLHAALKKIFNSKIVQKGSLINEHQLRFDFSCHQDITEKIINDLDIIINKKIQKNIPINTITTSFQKAKKYNAEYLFSKKYKKTVRLIEINNFSIELCTGTHHTDTGQIGSFKIISCKNIGKKIKRIIAITGIKVINYLYDMIKKEKKINQLFKTNKENTYHSIKKLFKKIEKIKKENEEIKKKNIQYIANNLLKTAKTYNKILLIIQTISNIKHIHLRIISDIIQKKINSAIIILINTDAPKITFLISVSHNVINNIHALEIAKILFLVLPGKGGGKKNIVEGRIIKNNISIQELKKIKDIILKKIK</sequence>
<dbReference type="STRING" id="1921549.GCA_900128825_00264"/>
<dbReference type="Gene3D" id="3.10.310.40">
    <property type="match status" value="1"/>
</dbReference>
<dbReference type="FunFam" id="3.30.930.10:FF:000004">
    <property type="entry name" value="Alanine--tRNA ligase"/>
    <property type="match status" value="1"/>
</dbReference>
<comment type="subunit">
    <text evidence="11">Homotetramer.</text>
</comment>
<dbReference type="PANTHER" id="PTHR11777:SF9">
    <property type="entry name" value="ALANINE--TRNA LIGASE, CYTOPLASMIC"/>
    <property type="match status" value="1"/>
</dbReference>
<keyword evidence="6 11" id="KW-0862">Zinc</keyword>
<dbReference type="InterPro" id="IPR018164">
    <property type="entry name" value="Ala-tRNA-synth_IIc_N"/>
</dbReference>
<dbReference type="EMBL" id="LR025085">
    <property type="protein sequence ID" value="VAX76669.1"/>
    <property type="molecule type" value="Genomic_DNA"/>
</dbReference>
<dbReference type="GO" id="GO:0002161">
    <property type="term" value="F:aminoacyl-tRNA deacylase activity"/>
    <property type="evidence" value="ECO:0007669"/>
    <property type="project" value="TreeGrafter"/>
</dbReference>
<dbReference type="SUPFAM" id="SSF55186">
    <property type="entry name" value="ThrRS/AlaRS common domain"/>
    <property type="match status" value="1"/>
</dbReference>
<dbReference type="InterPro" id="IPR002318">
    <property type="entry name" value="Ala-tRNA-lgiase_IIc"/>
</dbReference>
<dbReference type="AlphaFoldDB" id="A0A3B1E9K0"/>
<dbReference type="GO" id="GO:0006419">
    <property type="term" value="P:alanyl-tRNA aminoacylation"/>
    <property type="evidence" value="ECO:0007669"/>
    <property type="project" value="UniProtKB-UniRule"/>
</dbReference>
<dbReference type="GO" id="GO:0008270">
    <property type="term" value="F:zinc ion binding"/>
    <property type="evidence" value="ECO:0007669"/>
    <property type="project" value="UniProtKB-UniRule"/>
</dbReference>
<feature type="binding site" evidence="11">
    <location>
        <position position="566"/>
    </location>
    <ligand>
        <name>Zn(2+)</name>
        <dbReference type="ChEBI" id="CHEBI:29105"/>
    </ligand>
</feature>
<evidence type="ECO:0000256" key="7">
    <source>
        <dbReference type="ARBA" id="ARBA00022840"/>
    </source>
</evidence>
<reference evidence="15" key="1">
    <citation type="submission" date="2018-09" db="EMBL/GenBank/DDBJ databases">
        <authorList>
            <person name="Manzano-Marin A."/>
            <person name="Manzano-Marin A."/>
        </authorList>
    </citation>
    <scope>NUCLEOTIDE SEQUENCE [LARGE SCALE GENOMIC DNA]</scope>
    <source>
        <strain evidence="15">BuCistrobi</strain>
    </source>
</reference>
<keyword evidence="10 11" id="KW-0030">Aminoacyl-tRNA synthetase</keyword>
<dbReference type="InterPro" id="IPR003156">
    <property type="entry name" value="DHHA1_dom"/>
</dbReference>
<dbReference type="Pfam" id="PF02272">
    <property type="entry name" value="DHHA1"/>
    <property type="match status" value="1"/>
</dbReference>
<dbReference type="InterPro" id="IPR018163">
    <property type="entry name" value="Thr/Ala-tRNA-synth_IIc_edit"/>
</dbReference>
<organism evidence="14 15">
    <name type="scientific">Buchnera aphidicola</name>
    <name type="common">Cinara strobi</name>
    <dbReference type="NCBI Taxonomy" id="1921549"/>
    <lineage>
        <taxon>Bacteria</taxon>
        <taxon>Pseudomonadati</taxon>
        <taxon>Pseudomonadota</taxon>
        <taxon>Gammaproteobacteria</taxon>
        <taxon>Enterobacterales</taxon>
        <taxon>Erwiniaceae</taxon>
        <taxon>Buchnera</taxon>
    </lineage>
</organism>
<dbReference type="Gene3D" id="3.30.980.10">
    <property type="entry name" value="Threonyl-trna Synthetase, Chain A, domain 2"/>
    <property type="match status" value="1"/>
</dbReference>
<evidence type="ECO:0000256" key="12">
    <source>
        <dbReference type="SAM" id="Coils"/>
    </source>
</evidence>
<comment type="cofactor">
    <cofactor evidence="11">
        <name>Zn(2+)</name>
        <dbReference type="ChEBI" id="CHEBI:29105"/>
    </cofactor>
    <text evidence="11">Binds 1 zinc ion per subunit.</text>
</comment>
<keyword evidence="2 11" id="KW-0820">tRNA-binding</keyword>
<evidence type="ECO:0000256" key="9">
    <source>
        <dbReference type="ARBA" id="ARBA00022917"/>
    </source>
</evidence>
<keyword evidence="3 11" id="KW-0436">Ligase</keyword>
<keyword evidence="12" id="KW-0175">Coiled coil</keyword>
<dbReference type="FunFam" id="3.30.980.10:FF:000004">
    <property type="entry name" value="Alanine--tRNA ligase, cytoplasmic"/>
    <property type="match status" value="1"/>
</dbReference>
<evidence type="ECO:0000313" key="15">
    <source>
        <dbReference type="Proteomes" id="UP000271849"/>
    </source>
</evidence>
<dbReference type="GO" id="GO:0005829">
    <property type="term" value="C:cytosol"/>
    <property type="evidence" value="ECO:0007669"/>
    <property type="project" value="TreeGrafter"/>
</dbReference>
<comment type="function">
    <text evidence="11">Catalyzes the attachment of alanine to tRNA(Ala) in a two-step reaction: alanine is first activated by ATP to form Ala-AMP and then transferred to the acceptor end of tRNA(Ala). Also edits incorrectly charged Ser-tRNA(Ala) and Gly-tRNA(Ala) via its editing domain.</text>
</comment>
<dbReference type="InterPro" id="IPR018162">
    <property type="entry name" value="Ala-tRNA-ligase_IIc_anticod-bd"/>
</dbReference>
<comment type="similarity">
    <text evidence="1 11">Belongs to the class-II aminoacyl-tRNA synthetase family.</text>
</comment>
<evidence type="ECO:0000313" key="14">
    <source>
        <dbReference type="EMBL" id="VAX76669.1"/>
    </source>
</evidence>
<dbReference type="Gene3D" id="2.40.30.130">
    <property type="match status" value="1"/>
</dbReference>
<dbReference type="InterPro" id="IPR050058">
    <property type="entry name" value="Ala-tRNA_ligase"/>
</dbReference>
<dbReference type="Pfam" id="PF07973">
    <property type="entry name" value="tRNA_SAD"/>
    <property type="match status" value="1"/>
</dbReference>
<dbReference type="GO" id="GO:0004813">
    <property type="term" value="F:alanine-tRNA ligase activity"/>
    <property type="evidence" value="ECO:0007669"/>
    <property type="project" value="UniProtKB-UniRule"/>
</dbReference>
<keyword evidence="4 11" id="KW-0479">Metal-binding</keyword>
<protein>
    <recommendedName>
        <fullName evidence="11">Alanine--tRNA ligase</fullName>
        <ecNumber evidence="11">6.1.1.7</ecNumber>
    </recommendedName>
    <alternativeName>
        <fullName evidence="11">Alanyl-tRNA synthetase</fullName>
        <shortName evidence="11">AlaRS</shortName>
    </alternativeName>
</protein>
<comment type="subcellular location">
    <subcellularLocation>
        <location evidence="11">Cytoplasm</location>
    </subcellularLocation>
</comment>
<comment type="catalytic activity">
    <reaction evidence="11">
        <text>tRNA(Ala) + L-alanine + ATP = L-alanyl-tRNA(Ala) + AMP + diphosphate</text>
        <dbReference type="Rhea" id="RHEA:12540"/>
        <dbReference type="Rhea" id="RHEA-COMP:9657"/>
        <dbReference type="Rhea" id="RHEA-COMP:9923"/>
        <dbReference type="ChEBI" id="CHEBI:30616"/>
        <dbReference type="ChEBI" id="CHEBI:33019"/>
        <dbReference type="ChEBI" id="CHEBI:57972"/>
        <dbReference type="ChEBI" id="CHEBI:78442"/>
        <dbReference type="ChEBI" id="CHEBI:78497"/>
        <dbReference type="ChEBI" id="CHEBI:456215"/>
        <dbReference type="EC" id="6.1.1.7"/>
    </reaction>
</comment>
<dbReference type="RefSeq" id="WP_158349137.1">
    <property type="nucleotide sequence ID" value="NZ_LR025085.1"/>
</dbReference>
<evidence type="ECO:0000259" key="13">
    <source>
        <dbReference type="PROSITE" id="PS50860"/>
    </source>
</evidence>
<dbReference type="InterPro" id="IPR009000">
    <property type="entry name" value="Transl_B-barrel_sf"/>
</dbReference>
<evidence type="ECO:0000256" key="5">
    <source>
        <dbReference type="ARBA" id="ARBA00022741"/>
    </source>
</evidence>
<evidence type="ECO:0000256" key="10">
    <source>
        <dbReference type="ARBA" id="ARBA00023146"/>
    </source>
</evidence>
<keyword evidence="9 11" id="KW-0648">Protein biosynthesis</keyword>
<keyword evidence="7 11" id="KW-0067">ATP-binding</keyword>
<feature type="binding site" evidence="11">
    <location>
        <position position="570"/>
    </location>
    <ligand>
        <name>Zn(2+)</name>
        <dbReference type="ChEBI" id="CHEBI:29105"/>
    </ligand>
</feature>
<feature type="coiled-coil region" evidence="12">
    <location>
        <begin position="734"/>
        <end position="761"/>
    </location>
</feature>
<dbReference type="OrthoDB" id="9803884at2"/>
<dbReference type="InterPro" id="IPR023033">
    <property type="entry name" value="Ala_tRNA_ligase_euk/bac"/>
</dbReference>